<organism evidence="4 5">
    <name type="scientific">Streptosporangium longisporum</name>
    <dbReference type="NCBI Taxonomy" id="46187"/>
    <lineage>
        <taxon>Bacteria</taxon>
        <taxon>Bacillati</taxon>
        <taxon>Actinomycetota</taxon>
        <taxon>Actinomycetes</taxon>
        <taxon>Streptosporangiales</taxon>
        <taxon>Streptosporangiaceae</taxon>
        <taxon>Streptosporangium</taxon>
    </lineage>
</organism>
<feature type="domain" description="Cell envelope-related transcriptional attenuator" evidence="3">
    <location>
        <begin position="179"/>
        <end position="353"/>
    </location>
</feature>
<dbReference type="PANTHER" id="PTHR33392:SF6">
    <property type="entry name" value="POLYISOPRENYL-TEICHOIC ACID--PEPTIDOGLYCAN TEICHOIC ACID TRANSFERASE TAGU"/>
    <property type="match status" value="1"/>
</dbReference>
<evidence type="ECO:0000259" key="3">
    <source>
        <dbReference type="Pfam" id="PF03816"/>
    </source>
</evidence>
<dbReference type="NCBIfam" id="TIGR00350">
    <property type="entry name" value="lytR_cpsA_psr"/>
    <property type="match status" value="1"/>
</dbReference>
<accession>A0ABP6KD12</accession>
<evidence type="ECO:0000256" key="1">
    <source>
        <dbReference type="ARBA" id="ARBA00006068"/>
    </source>
</evidence>
<evidence type="ECO:0000313" key="5">
    <source>
        <dbReference type="Proteomes" id="UP001499930"/>
    </source>
</evidence>
<feature type="transmembrane region" description="Helical" evidence="2">
    <location>
        <begin position="70"/>
        <end position="96"/>
    </location>
</feature>
<sequence>MTRDAGRTDVGSSLALALGSAVLWGLAHLWVGRRLTGALLMGIELILALAATTAMLTAGPALLALAVQPVWLWAFALTALLVAGVTVSVTIRSYLLVRPKEASPAAQYLSAAAIGLLCALIVAPLVYTARLAYVSQTVVTSVFAESVTPIPVDDPWKDMERINILLIGADAAANRVGVRTDSMTVASVDTRTGDTVLFGLPRNLENVPMPPGPARDRFPYGFEGQPPYTPGMLNEVYQYAEDYPEMAPRLNKRQRGPALLKRTVGGILGLDVPYYAMVDMRGFTEIVDAMGGVRVRVKDPIVYGLRNEGRIEPGRRRLSGEEALWYGRSRTYSDDYVRMSRQKCLLNAVAKQADPVTVFKSFERLARAAVDAISTDIPRELLPDLVELSEKVKHSRIRSLQFVPPLIYSGAPDYNLIKREVAATLAAPPPAPRAALPAVPTGNRGKNAAGRAGTRAVVLDSACD</sequence>
<name>A0ABP6KD12_9ACTN</name>
<dbReference type="Gene3D" id="3.40.630.190">
    <property type="entry name" value="LCP protein"/>
    <property type="match status" value="1"/>
</dbReference>
<feature type="transmembrane region" description="Helical" evidence="2">
    <location>
        <begin position="12"/>
        <end position="31"/>
    </location>
</feature>
<feature type="transmembrane region" description="Helical" evidence="2">
    <location>
        <begin position="38"/>
        <end position="58"/>
    </location>
</feature>
<keyword evidence="2" id="KW-0472">Membrane</keyword>
<dbReference type="InterPro" id="IPR050922">
    <property type="entry name" value="LytR/CpsA/Psr_CW_biosynth"/>
</dbReference>
<keyword evidence="5" id="KW-1185">Reference proteome</keyword>
<proteinExistence type="inferred from homology"/>
<reference evidence="5" key="1">
    <citation type="journal article" date="2019" name="Int. J. Syst. Evol. Microbiol.">
        <title>The Global Catalogue of Microorganisms (GCM) 10K type strain sequencing project: providing services to taxonomists for standard genome sequencing and annotation.</title>
        <authorList>
            <consortium name="The Broad Institute Genomics Platform"/>
            <consortium name="The Broad Institute Genome Sequencing Center for Infectious Disease"/>
            <person name="Wu L."/>
            <person name="Ma J."/>
        </authorList>
    </citation>
    <scope>NUCLEOTIDE SEQUENCE [LARGE SCALE GENOMIC DNA]</scope>
    <source>
        <strain evidence="5">JCM 3106</strain>
    </source>
</reference>
<evidence type="ECO:0000313" key="4">
    <source>
        <dbReference type="EMBL" id="GAA3002037.1"/>
    </source>
</evidence>
<dbReference type="RefSeq" id="WP_344892660.1">
    <property type="nucleotide sequence ID" value="NZ_BAAAWD010000006.1"/>
</dbReference>
<keyword evidence="2" id="KW-0812">Transmembrane</keyword>
<comment type="similarity">
    <text evidence="1">Belongs to the LytR/CpsA/Psr (LCP) family.</text>
</comment>
<keyword evidence="2" id="KW-1133">Transmembrane helix</keyword>
<protein>
    <recommendedName>
        <fullName evidence="3">Cell envelope-related transcriptional attenuator domain-containing protein</fullName>
    </recommendedName>
</protein>
<comment type="caution">
    <text evidence="4">The sequence shown here is derived from an EMBL/GenBank/DDBJ whole genome shotgun (WGS) entry which is preliminary data.</text>
</comment>
<dbReference type="Proteomes" id="UP001499930">
    <property type="component" value="Unassembled WGS sequence"/>
</dbReference>
<dbReference type="EMBL" id="BAAAWD010000006">
    <property type="protein sequence ID" value="GAA3002037.1"/>
    <property type="molecule type" value="Genomic_DNA"/>
</dbReference>
<evidence type="ECO:0000256" key="2">
    <source>
        <dbReference type="SAM" id="Phobius"/>
    </source>
</evidence>
<dbReference type="Pfam" id="PF03816">
    <property type="entry name" value="LytR_cpsA_psr"/>
    <property type="match status" value="1"/>
</dbReference>
<dbReference type="InterPro" id="IPR004474">
    <property type="entry name" value="LytR_CpsA_psr"/>
</dbReference>
<dbReference type="PANTHER" id="PTHR33392">
    <property type="entry name" value="POLYISOPRENYL-TEICHOIC ACID--PEPTIDOGLYCAN TEICHOIC ACID TRANSFERASE TAGU"/>
    <property type="match status" value="1"/>
</dbReference>
<gene>
    <name evidence="4" type="ORF">GCM10017559_24020</name>
</gene>
<feature type="transmembrane region" description="Helical" evidence="2">
    <location>
        <begin position="108"/>
        <end position="127"/>
    </location>
</feature>